<dbReference type="Pfam" id="PF08245">
    <property type="entry name" value="Mur_ligase_M"/>
    <property type="match status" value="1"/>
</dbReference>
<protein>
    <recommendedName>
        <fullName evidence="7 8">UDP-N-acetylmuramoylalanine--D-glutamate ligase</fullName>
        <ecNumber evidence="7 8">6.3.2.9</ecNumber>
    </recommendedName>
    <alternativeName>
        <fullName evidence="7">D-glutamic acid-adding enzyme</fullName>
    </alternativeName>
    <alternativeName>
        <fullName evidence="7">UDP-N-acetylmuramoyl-L-alanyl-D-glutamate synthetase</fullName>
    </alternativeName>
</protein>
<feature type="binding site" evidence="7">
    <location>
        <begin position="109"/>
        <end position="115"/>
    </location>
    <ligand>
        <name>ATP</name>
        <dbReference type="ChEBI" id="CHEBI:30616"/>
    </ligand>
</feature>
<dbReference type="RefSeq" id="WP_073363075.1">
    <property type="nucleotide sequence ID" value="NZ_FQVQ01000007.1"/>
</dbReference>
<dbReference type="InterPro" id="IPR004101">
    <property type="entry name" value="Mur_ligase_C"/>
</dbReference>
<dbReference type="STRING" id="1124188.SAMN05444377_10782"/>
<evidence type="ECO:0000313" key="12">
    <source>
        <dbReference type="Proteomes" id="UP000184147"/>
    </source>
</evidence>
<comment type="similarity">
    <text evidence="7">Belongs to the MurCDEF family.</text>
</comment>
<dbReference type="InterPro" id="IPR005762">
    <property type="entry name" value="MurD"/>
</dbReference>
<evidence type="ECO:0000256" key="1">
    <source>
        <dbReference type="ARBA" id="ARBA00004496"/>
    </source>
</evidence>
<accession>A0A1M5B1F0</accession>
<comment type="catalytic activity">
    <reaction evidence="7 8">
        <text>UDP-N-acetyl-alpha-D-muramoyl-L-alanine + D-glutamate + ATP = UDP-N-acetyl-alpha-D-muramoyl-L-alanyl-D-glutamate + ADP + phosphate + H(+)</text>
        <dbReference type="Rhea" id="RHEA:16429"/>
        <dbReference type="ChEBI" id="CHEBI:15378"/>
        <dbReference type="ChEBI" id="CHEBI:29986"/>
        <dbReference type="ChEBI" id="CHEBI:30616"/>
        <dbReference type="ChEBI" id="CHEBI:43474"/>
        <dbReference type="ChEBI" id="CHEBI:83898"/>
        <dbReference type="ChEBI" id="CHEBI:83900"/>
        <dbReference type="ChEBI" id="CHEBI:456216"/>
        <dbReference type="EC" id="6.3.2.9"/>
    </reaction>
</comment>
<feature type="domain" description="Mur ligase C-terminal" evidence="9">
    <location>
        <begin position="308"/>
        <end position="421"/>
    </location>
</feature>
<evidence type="ECO:0000256" key="5">
    <source>
        <dbReference type="ARBA" id="ARBA00022741"/>
    </source>
</evidence>
<keyword evidence="7 8" id="KW-0132">Cell division</keyword>
<dbReference type="GO" id="GO:0009252">
    <property type="term" value="P:peptidoglycan biosynthetic process"/>
    <property type="evidence" value="ECO:0007669"/>
    <property type="project" value="UniProtKB-UniRule"/>
</dbReference>
<dbReference type="GO" id="GO:0008360">
    <property type="term" value="P:regulation of cell shape"/>
    <property type="evidence" value="ECO:0007669"/>
    <property type="project" value="UniProtKB-KW"/>
</dbReference>
<comment type="function">
    <text evidence="7 8">Cell wall formation. Catalyzes the addition of glutamate to the nucleotide precursor UDP-N-acetylmuramoyl-L-alanine (UMA).</text>
</comment>
<dbReference type="Gene3D" id="3.40.1190.10">
    <property type="entry name" value="Mur-like, catalytic domain"/>
    <property type="match status" value="1"/>
</dbReference>
<dbReference type="GO" id="GO:0051301">
    <property type="term" value="P:cell division"/>
    <property type="evidence" value="ECO:0007669"/>
    <property type="project" value="UniProtKB-KW"/>
</dbReference>
<comment type="pathway">
    <text evidence="2 7 8">Cell wall biogenesis; peptidoglycan biosynthesis.</text>
</comment>
<dbReference type="SUPFAM" id="SSF51984">
    <property type="entry name" value="MurCD N-terminal domain"/>
    <property type="match status" value="1"/>
</dbReference>
<evidence type="ECO:0000256" key="2">
    <source>
        <dbReference type="ARBA" id="ARBA00004752"/>
    </source>
</evidence>
<dbReference type="Proteomes" id="UP000184147">
    <property type="component" value="Unassembled WGS sequence"/>
</dbReference>
<organism evidence="11 12">
    <name type="scientific">Flavobacterium fontis</name>
    <dbReference type="NCBI Taxonomy" id="1124188"/>
    <lineage>
        <taxon>Bacteria</taxon>
        <taxon>Pseudomonadati</taxon>
        <taxon>Bacteroidota</taxon>
        <taxon>Flavobacteriia</taxon>
        <taxon>Flavobacteriales</taxon>
        <taxon>Flavobacteriaceae</taxon>
        <taxon>Flavobacterium</taxon>
    </lineage>
</organism>
<comment type="subcellular location">
    <subcellularLocation>
        <location evidence="1 7 8">Cytoplasm</location>
    </subcellularLocation>
</comment>
<dbReference type="Gene3D" id="3.90.190.20">
    <property type="entry name" value="Mur ligase, C-terminal domain"/>
    <property type="match status" value="1"/>
</dbReference>
<reference evidence="11 12" key="1">
    <citation type="submission" date="2016-11" db="EMBL/GenBank/DDBJ databases">
        <authorList>
            <person name="Jaros S."/>
            <person name="Januszkiewicz K."/>
            <person name="Wedrychowicz H."/>
        </authorList>
    </citation>
    <scope>NUCLEOTIDE SEQUENCE [LARGE SCALE GENOMIC DNA]</scope>
    <source>
        <strain evidence="11 12">DSM 25660</strain>
    </source>
</reference>
<dbReference type="InterPro" id="IPR013221">
    <property type="entry name" value="Mur_ligase_cen"/>
</dbReference>
<dbReference type="NCBIfam" id="TIGR01087">
    <property type="entry name" value="murD"/>
    <property type="match status" value="1"/>
</dbReference>
<keyword evidence="6 7" id="KW-0067">ATP-binding</keyword>
<dbReference type="InterPro" id="IPR036565">
    <property type="entry name" value="Mur-like_cat_sf"/>
</dbReference>
<dbReference type="InterPro" id="IPR036615">
    <property type="entry name" value="Mur_ligase_C_dom_sf"/>
</dbReference>
<dbReference type="GO" id="GO:0005737">
    <property type="term" value="C:cytoplasm"/>
    <property type="evidence" value="ECO:0007669"/>
    <property type="project" value="UniProtKB-SubCell"/>
</dbReference>
<name>A0A1M5B1F0_9FLAO</name>
<evidence type="ECO:0000259" key="9">
    <source>
        <dbReference type="Pfam" id="PF02875"/>
    </source>
</evidence>
<dbReference type="OrthoDB" id="9809796at2"/>
<evidence type="ECO:0000256" key="3">
    <source>
        <dbReference type="ARBA" id="ARBA00022490"/>
    </source>
</evidence>
<evidence type="ECO:0000259" key="10">
    <source>
        <dbReference type="Pfam" id="PF08245"/>
    </source>
</evidence>
<dbReference type="GO" id="GO:0005524">
    <property type="term" value="F:ATP binding"/>
    <property type="evidence" value="ECO:0007669"/>
    <property type="project" value="UniProtKB-UniRule"/>
</dbReference>
<dbReference type="SUPFAM" id="SSF53244">
    <property type="entry name" value="MurD-like peptide ligases, peptide-binding domain"/>
    <property type="match status" value="1"/>
</dbReference>
<dbReference type="PANTHER" id="PTHR43692">
    <property type="entry name" value="UDP-N-ACETYLMURAMOYLALANINE--D-GLUTAMATE LIGASE"/>
    <property type="match status" value="1"/>
</dbReference>
<keyword evidence="7 8" id="KW-0133">Cell shape</keyword>
<evidence type="ECO:0000256" key="6">
    <source>
        <dbReference type="ARBA" id="ARBA00022840"/>
    </source>
</evidence>
<keyword evidence="3 7" id="KW-0963">Cytoplasm</keyword>
<keyword evidence="7 8" id="KW-0573">Peptidoglycan synthesis</keyword>
<dbReference type="UniPathway" id="UPA00219"/>
<dbReference type="Pfam" id="PF02875">
    <property type="entry name" value="Mur_ligase_C"/>
    <property type="match status" value="1"/>
</dbReference>
<dbReference type="EMBL" id="FQVQ01000007">
    <property type="protein sequence ID" value="SHF36308.1"/>
    <property type="molecule type" value="Genomic_DNA"/>
</dbReference>
<dbReference type="SUPFAM" id="SSF53623">
    <property type="entry name" value="MurD-like peptide ligases, catalytic domain"/>
    <property type="match status" value="1"/>
</dbReference>
<keyword evidence="12" id="KW-1185">Reference proteome</keyword>
<feature type="domain" description="Mur ligase central" evidence="10">
    <location>
        <begin position="107"/>
        <end position="285"/>
    </location>
</feature>
<sequence>MKRLVVLGGGESGVGTAILGQKKGYEVFVSDFGAIKQHYKDVLTQYTIPWEDNQHTEALILNADVVMKSPGIPDKAPIVKKLVEKGIPVISEIEFAYPYTDAITIGITGSNGKTTTTMLTYHLLKEGGLNVGLGGNIGKSFAWQVAEENYDCYVLELSSFQLDGIVHYKPHIAIITNISPDHLDRYEYKYENYIASKFRITMNQTEDDYLIYDNDDEAISQWLQNNKINAKPIPFSVTKVLKNGAYLNDKTMEININQEEFMMETAQISLEGKHNLKNAMAATSVAQLMRIRKQTIRESLSNFQGVEHRLEKVLKIQNVQYINDSKATNVNATYFALESMTTPTVWIVGGVDKGNDYTELMALVHEKVKAIICLGVENKKIIDAFGNVVDMMVEVDNMRDAVNTAKHIAEKGDTVLLSPACASFDLFENYEDRGRQFKDAVRNL</sequence>
<evidence type="ECO:0000313" key="11">
    <source>
        <dbReference type="EMBL" id="SHF36308.1"/>
    </source>
</evidence>
<gene>
    <name evidence="7" type="primary">murD</name>
    <name evidence="11" type="ORF">SAMN05444377_10782</name>
</gene>
<dbReference type="HAMAP" id="MF_00639">
    <property type="entry name" value="MurD"/>
    <property type="match status" value="1"/>
</dbReference>
<keyword evidence="4 7" id="KW-0436">Ligase</keyword>
<dbReference type="PANTHER" id="PTHR43692:SF1">
    <property type="entry name" value="UDP-N-ACETYLMURAMOYLALANINE--D-GLUTAMATE LIGASE"/>
    <property type="match status" value="1"/>
</dbReference>
<proteinExistence type="inferred from homology"/>
<dbReference type="GO" id="GO:0071555">
    <property type="term" value="P:cell wall organization"/>
    <property type="evidence" value="ECO:0007669"/>
    <property type="project" value="UniProtKB-KW"/>
</dbReference>
<dbReference type="Pfam" id="PF21377">
    <property type="entry name" value="MurD_N"/>
    <property type="match status" value="1"/>
</dbReference>
<dbReference type="Gene3D" id="3.40.50.720">
    <property type="entry name" value="NAD(P)-binding Rossmann-like Domain"/>
    <property type="match status" value="1"/>
</dbReference>
<evidence type="ECO:0000256" key="8">
    <source>
        <dbReference type="RuleBase" id="RU003664"/>
    </source>
</evidence>
<evidence type="ECO:0000256" key="7">
    <source>
        <dbReference type="HAMAP-Rule" id="MF_00639"/>
    </source>
</evidence>
<dbReference type="EC" id="6.3.2.9" evidence="7 8"/>
<dbReference type="GO" id="GO:0008764">
    <property type="term" value="F:UDP-N-acetylmuramoylalanine-D-glutamate ligase activity"/>
    <property type="evidence" value="ECO:0007669"/>
    <property type="project" value="UniProtKB-UniRule"/>
</dbReference>
<evidence type="ECO:0000256" key="4">
    <source>
        <dbReference type="ARBA" id="ARBA00022598"/>
    </source>
</evidence>
<dbReference type="AlphaFoldDB" id="A0A1M5B1F0"/>
<keyword evidence="7 8" id="KW-0961">Cell wall biogenesis/degradation</keyword>
<keyword evidence="5 7" id="KW-0547">Nucleotide-binding</keyword>
<keyword evidence="7 8" id="KW-0131">Cell cycle</keyword>